<evidence type="ECO:0000313" key="1">
    <source>
        <dbReference type="EMBL" id="TID15249.1"/>
    </source>
</evidence>
<evidence type="ECO:0000313" key="2">
    <source>
        <dbReference type="Proteomes" id="UP000298493"/>
    </source>
</evidence>
<comment type="caution">
    <text evidence="1">The sequence shown here is derived from an EMBL/GenBank/DDBJ whole genome shotgun (WGS) entry which is preliminary data.</text>
</comment>
<sequence>MAPRDDTFTERQQYVAQALISQMRAIKDENIELRKQRDILAADNDNQAGELKTLTAEIEVLRVRNGENEKLQEEVYKLQAARDDIQNLWKQNLEDIAQGLGIDLSTLLPEPESELPVFVPSSPVDSIISEHTPNQDTTPTGLEILEGLGCDRTGNIWNGEGRLLGKVLHGGKPKSLVTCYKRKLLCNRGGEFVYKGAVLLRAQLVDTEDHEAGDADEDWV</sequence>
<dbReference type="AlphaFoldDB" id="A0A4Z1NHT5"/>
<organism evidence="1 2">
    <name type="scientific">Venturia nashicola</name>
    <dbReference type="NCBI Taxonomy" id="86259"/>
    <lineage>
        <taxon>Eukaryota</taxon>
        <taxon>Fungi</taxon>
        <taxon>Dikarya</taxon>
        <taxon>Ascomycota</taxon>
        <taxon>Pezizomycotina</taxon>
        <taxon>Dothideomycetes</taxon>
        <taxon>Pleosporomycetidae</taxon>
        <taxon>Venturiales</taxon>
        <taxon>Venturiaceae</taxon>
        <taxon>Venturia</taxon>
    </lineage>
</organism>
<gene>
    <name evidence="1" type="ORF">E6O75_ATG08502</name>
</gene>
<dbReference type="EMBL" id="SNSC02000021">
    <property type="protein sequence ID" value="TID15249.1"/>
    <property type="molecule type" value="Genomic_DNA"/>
</dbReference>
<proteinExistence type="predicted"/>
<accession>A0A4Z1NHT5</accession>
<reference evidence="1 2" key="1">
    <citation type="submission" date="2019-04" db="EMBL/GenBank/DDBJ databases">
        <title>High contiguity whole genome sequence and gene annotation resource for two Venturia nashicola isolates.</title>
        <authorList>
            <person name="Prokchorchik M."/>
            <person name="Won K."/>
            <person name="Lee Y."/>
            <person name="Choi E.D."/>
            <person name="Segonzac C."/>
            <person name="Sohn K.H."/>
        </authorList>
    </citation>
    <scope>NUCLEOTIDE SEQUENCE [LARGE SCALE GENOMIC DNA]</scope>
    <source>
        <strain evidence="1 2">PRI2</strain>
    </source>
</reference>
<name>A0A4Z1NHT5_9PEZI</name>
<keyword evidence="2" id="KW-1185">Reference proteome</keyword>
<protein>
    <submittedName>
        <fullName evidence="1">Uncharacterized protein</fullName>
    </submittedName>
</protein>
<dbReference type="Proteomes" id="UP000298493">
    <property type="component" value="Unassembled WGS sequence"/>
</dbReference>